<evidence type="ECO:0000256" key="8">
    <source>
        <dbReference type="SAM" id="Phobius"/>
    </source>
</evidence>
<evidence type="ECO:0000313" key="10">
    <source>
        <dbReference type="EMBL" id="MDT2981538.1"/>
    </source>
</evidence>
<keyword evidence="2" id="KW-0134">Cell wall</keyword>
<feature type="domain" description="SDR-like Ig" evidence="9">
    <location>
        <begin position="53"/>
        <end position="144"/>
    </location>
</feature>
<name>A0ABD5FHG3_ENTCA</name>
<dbReference type="InterPro" id="IPR041171">
    <property type="entry name" value="SDR_Ig"/>
</dbReference>
<gene>
    <name evidence="10" type="ORF">P7I34_02610</name>
</gene>
<sequence>MIKRLGKAFAVLLLLIPVFAGMRVVYGETDVGAKLITNVSIVNSRNEVITSIEKDDSFKIDMTWSLEDLGDLKAGDKATVTLPAEIEGVNNTYALYDENNNLVVNVTQVGNQLTFVFTEFVEQNINVHGDFYFWTKFSDDVIENQINNINFETANGTQSVPIFIQAVDDSGEGALLTKQGLYLGTQEPKRIIDWRVYINSFDTDQVTIKDGTFIDFVGPHQTLVSTSARVVYGPSVSNPTYVEQVPIVLNSDGSFEIPLRDTEERIYITYKTETDGSLEQYTNRGILDALVNDVPRTSSITGYTPRYGGGGGGTGEPGESSSTEPSSESSTSSSTEPSSESSTSSSTEPSSESSTSSTTEPSSESSTSSSTEPSSESSTSSSTEPSSESSTSSSTEPSTESSTSRSTEPSSESSTSSSTEPSSESSTSSSTEPSSESSTSSSTEPSSESTTSNTLEGLLNNNGSSHSSSSARSYDANHNKQKFLPQTDEVLNDRLIFLGIVILSIVTYVTLKKSMGKSPFNR</sequence>
<dbReference type="AlphaFoldDB" id="A0ABD5FHG3"/>
<feature type="compositionally biased region" description="Polar residues" evidence="7">
    <location>
        <begin position="453"/>
        <end position="463"/>
    </location>
</feature>
<dbReference type="Pfam" id="PF17961">
    <property type="entry name" value="Big_8"/>
    <property type="match status" value="1"/>
</dbReference>
<keyword evidence="8" id="KW-0472">Membrane</keyword>
<feature type="region of interest" description="Disordered" evidence="7">
    <location>
        <begin position="296"/>
        <end position="474"/>
    </location>
</feature>
<dbReference type="InterPro" id="IPR051860">
    <property type="entry name" value="Plasmodium_CSP_Invasion"/>
</dbReference>
<keyword evidence="8" id="KW-1133">Transmembrane helix</keyword>
<proteinExistence type="predicted"/>
<dbReference type="SUPFAM" id="SSF49401">
    <property type="entry name" value="Bacterial adhesins"/>
    <property type="match status" value="2"/>
</dbReference>
<evidence type="ECO:0000256" key="7">
    <source>
        <dbReference type="SAM" id="MobiDB-lite"/>
    </source>
</evidence>
<keyword evidence="6" id="KW-0572">Peptidoglycan-anchor</keyword>
<feature type="compositionally biased region" description="Low complexity" evidence="7">
    <location>
        <begin position="317"/>
        <end position="452"/>
    </location>
</feature>
<evidence type="ECO:0000259" key="9">
    <source>
        <dbReference type="Pfam" id="PF17961"/>
    </source>
</evidence>
<keyword evidence="8" id="KW-0812">Transmembrane</keyword>
<keyword evidence="3" id="KW-0964">Secreted</keyword>
<evidence type="ECO:0000256" key="4">
    <source>
        <dbReference type="ARBA" id="ARBA00022729"/>
    </source>
</evidence>
<keyword evidence="5" id="KW-0677">Repeat</keyword>
<dbReference type="InterPro" id="IPR011252">
    <property type="entry name" value="Fibrogen-bd_dom1"/>
</dbReference>
<dbReference type="EMBL" id="JARQDZ010000001">
    <property type="protein sequence ID" value="MDT2981538.1"/>
    <property type="molecule type" value="Genomic_DNA"/>
</dbReference>
<feature type="compositionally biased region" description="Gly residues" evidence="7">
    <location>
        <begin position="307"/>
        <end position="316"/>
    </location>
</feature>
<evidence type="ECO:0000256" key="1">
    <source>
        <dbReference type="ARBA" id="ARBA00004168"/>
    </source>
</evidence>
<evidence type="ECO:0000256" key="5">
    <source>
        <dbReference type="ARBA" id="ARBA00022737"/>
    </source>
</evidence>
<dbReference type="Gene3D" id="2.60.40.1280">
    <property type="match status" value="1"/>
</dbReference>
<evidence type="ECO:0000256" key="3">
    <source>
        <dbReference type="ARBA" id="ARBA00022525"/>
    </source>
</evidence>
<reference evidence="10 11" key="1">
    <citation type="submission" date="2023-03" db="EMBL/GenBank/DDBJ databases">
        <authorList>
            <person name="Shen W."/>
            <person name="Cai J."/>
        </authorList>
    </citation>
    <scope>NUCLEOTIDE SEQUENCE [LARGE SCALE GENOMIC DNA]</scope>
    <source>
        <strain evidence="10 11">B516</strain>
    </source>
</reference>
<organism evidence="10 11">
    <name type="scientific">Enterococcus casseliflavus</name>
    <name type="common">Enterococcus flavescens</name>
    <dbReference type="NCBI Taxonomy" id="37734"/>
    <lineage>
        <taxon>Bacteria</taxon>
        <taxon>Bacillati</taxon>
        <taxon>Bacillota</taxon>
        <taxon>Bacilli</taxon>
        <taxon>Lactobacillales</taxon>
        <taxon>Enterococcaceae</taxon>
        <taxon>Enterococcus</taxon>
    </lineage>
</organism>
<comment type="subcellular location">
    <subcellularLocation>
        <location evidence="1">Secreted</location>
        <location evidence="1">Cell wall</location>
        <topology evidence="1">Peptidoglycan-anchor</topology>
    </subcellularLocation>
</comment>
<accession>A0ABD5FHG3</accession>
<keyword evidence="4" id="KW-0732">Signal</keyword>
<dbReference type="InterPro" id="IPR008966">
    <property type="entry name" value="Adhesion_dom_sf"/>
</dbReference>
<dbReference type="RefSeq" id="WP_311956961.1">
    <property type="nucleotide sequence ID" value="NZ_JARQDZ010000001.1"/>
</dbReference>
<dbReference type="PANTHER" id="PTHR44826:SF3">
    <property type="entry name" value="SPORE COAT PROTEIN SP85"/>
    <property type="match status" value="1"/>
</dbReference>
<feature type="compositionally biased region" description="Low complexity" evidence="7">
    <location>
        <begin position="464"/>
        <end position="473"/>
    </location>
</feature>
<comment type="caution">
    <text evidence="10">The sequence shown here is derived from an EMBL/GenBank/DDBJ whole genome shotgun (WGS) entry which is preliminary data.</text>
</comment>
<evidence type="ECO:0000256" key="2">
    <source>
        <dbReference type="ARBA" id="ARBA00022512"/>
    </source>
</evidence>
<evidence type="ECO:0000313" key="11">
    <source>
        <dbReference type="Proteomes" id="UP001253851"/>
    </source>
</evidence>
<dbReference type="Proteomes" id="UP001253851">
    <property type="component" value="Unassembled WGS sequence"/>
</dbReference>
<protein>
    <submittedName>
        <fullName evidence="10">Ig-like domain-containing protein</fullName>
    </submittedName>
</protein>
<dbReference type="PANTHER" id="PTHR44826">
    <property type="entry name" value="SPORE COAT PROTEIN SP85"/>
    <property type="match status" value="1"/>
</dbReference>
<evidence type="ECO:0000256" key="6">
    <source>
        <dbReference type="ARBA" id="ARBA00023088"/>
    </source>
</evidence>
<feature type="transmembrane region" description="Helical" evidence="8">
    <location>
        <begin position="495"/>
        <end position="511"/>
    </location>
</feature>